<accession>A0A1Z1MJR5</accession>
<reference evidence="1" key="1">
    <citation type="journal article" date="2017" name="J. Phycol.">
        <title>Analysis of chloroplast genomes and a supermatrix inform reclassification of the Rhodomelaceae (Rhodophyta).</title>
        <authorList>
            <person name="Diaz-Tapia P."/>
            <person name="Maggs C.A."/>
            <person name="West J.A."/>
            <person name="Verbruggen H."/>
        </authorList>
    </citation>
    <scope>NUCLEOTIDE SEQUENCE</scope>
    <source>
        <strain evidence="1">PD1020</strain>
    </source>
</reference>
<protein>
    <submittedName>
        <fullName evidence="1">Uncharacterized protein</fullName>
    </submittedName>
</protein>
<name>A0A1Z1MJR5_SPYFI</name>
<keyword evidence="1" id="KW-0934">Plastid</keyword>
<geneLocation type="chloroplast" evidence="1"/>
<dbReference type="AlphaFoldDB" id="A0A1Z1MJR5"/>
<dbReference type="GeneID" id="33359428"/>
<keyword evidence="1" id="KW-0150">Chloroplast</keyword>
<gene>
    <name evidence="1" type="primary">ConsOrf3</name>
</gene>
<dbReference type="RefSeq" id="YP_009397121.1">
    <property type="nucleotide sequence ID" value="NC_035285.1"/>
</dbReference>
<organism evidence="1">
    <name type="scientific">Spyridia filamentosa</name>
    <name type="common">Red alga</name>
    <name type="synonym">Fucus filamentosus</name>
    <dbReference type="NCBI Taxonomy" id="196632"/>
    <lineage>
        <taxon>Eukaryota</taxon>
        <taxon>Rhodophyta</taxon>
        <taxon>Florideophyceae</taxon>
        <taxon>Rhodymeniophycidae</taxon>
        <taxon>Ceramiales</taxon>
        <taxon>Spyridiaceae</taxon>
        <taxon>Spyridia</taxon>
    </lineage>
</organism>
<proteinExistence type="predicted"/>
<dbReference type="EMBL" id="MF101441">
    <property type="protein sequence ID" value="ARW66307.1"/>
    <property type="molecule type" value="Genomic_DNA"/>
</dbReference>
<sequence>MKILNTYQEDKYSINYSSSYLKNFFVIKNKNLNQEVNIHYHKNYKFLDVMTYIYIIYHLSNQSSINQIILEILKNYKEHKQKNYITIQYIKKFRYIYCKMNNCYNNLSYYNNHKIDEIAIKYLYIVNQIQEKGLFFLVKYLHCSINQ</sequence>
<evidence type="ECO:0000313" key="1">
    <source>
        <dbReference type="EMBL" id="ARW66307.1"/>
    </source>
</evidence>